<organism evidence="1 2">
    <name type="scientific">Pristionchus fissidentatus</name>
    <dbReference type="NCBI Taxonomy" id="1538716"/>
    <lineage>
        <taxon>Eukaryota</taxon>
        <taxon>Metazoa</taxon>
        <taxon>Ecdysozoa</taxon>
        <taxon>Nematoda</taxon>
        <taxon>Chromadorea</taxon>
        <taxon>Rhabditida</taxon>
        <taxon>Rhabditina</taxon>
        <taxon>Diplogasteromorpha</taxon>
        <taxon>Diplogasteroidea</taxon>
        <taxon>Neodiplogasteridae</taxon>
        <taxon>Pristionchus</taxon>
    </lineage>
</organism>
<evidence type="ECO:0000313" key="2">
    <source>
        <dbReference type="Proteomes" id="UP001432322"/>
    </source>
</evidence>
<dbReference type="Proteomes" id="UP001432322">
    <property type="component" value="Unassembled WGS sequence"/>
</dbReference>
<name>A0AAV5WTM0_9BILA</name>
<sequence length="74" mass="8431">MAQTKFIAMAAHRKGISRMWMNVNNKGSTIEDSHVGKTGFMLYANPWSVYEGRYWDGRYSVTDITATAYNFALT</sequence>
<accession>A0AAV5WTM0</accession>
<dbReference type="EMBL" id="BTSY01000006">
    <property type="protein sequence ID" value="GMT33968.1"/>
    <property type="molecule type" value="Genomic_DNA"/>
</dbReference>
<gene>
    <name evidence="1" type="ORF">PFISCL1PPCAC_25265</name>
</gene>
<keyword evidence="2" id="KW-1185">Reference proteome</keyword>
<evidence type="ECO:0000313" key="1">
    <source>
        <dbReference type="EMBL" id="GMT33968.1"/>
    </source>
</evidence>
<dbReference type="AlphaFoldDB" id="A0AAV5WTM0"/>
<proteinExistence type="predicted"/>
<comment type="caution">
    <text evidence="1">The sequence shown here is derived from an EMBL/GenBank/DDBJ whole genome shotgun (WGS) entry which is preliminary data.</text>
</comment>
<protein>
    <submittedName>
        <fullName evidence="1">Uncharacterized protein</fullName>
    </submittedName>
</protein>
<reference evidence="1" key="1">
    <citation type="submission" date="2023-10" db="EMBL/GenBank/DDBJ databases">
        <title>Genome assembly of Pristionchus species.</title>
        <authorList>
            <person name="Yoshida K."/>
            <person name="Sommer R.J."/>
        </authorList>
    </citation>
    <scope>NUCLEOTIDE SEQUENCE</scope>
    <source>
        <strain evidence="1">RS5133</strain>
    </source>
</reference>